<keyword evidence="5" id="KW-1185">Reference proteome</keyword>
<protein>
    <submittedName>
        <fullName evidence="3">Uncharacterized protein</fullName>
    </submittedName>
</protein>
<dbReference type="Proteomes" id="UP000030764">
    <property type="component" value="Unassembled WGS sequence"/>
</dbReference>
<evidence type="ECO:0000313" key="3">
    <source>
        <dbReference type="EMBL" id="KFD54938.1"/>
    </source>
</evidence>
<feature type="non-terminal residue" evidence="3">
    <location>
        <position position="107"/>
    </location>
</feature>
<gene>
    <name evidence="3" type="ORF">M513_04120</name>
    <name evidence="4" type="ORF">M514_04120</name>
</gene>
<evidence type="ECO:0000313" key="4">
    <source>
        <dbReference type="EMBL" id="KFD68415.1"/>
    </source>
</evidence>
<evidence type="ECO:0000313" key="5">
    <source>
        <dbReference type="Proteomes" id="UP000030764"/>
    </source>
</evidence>
<sequence>MLSCYFVLWLLSTAAATHRTDNTDNNVQKDLEVFLKSPNDYTEVSIEVRHTNDGKESTLYHTDLGDHLVTILCGLFGGILLLLLFVTVIWGCAMIHERERQTYISVP</sequence>
<accession>A0A085MCJ2</accession>
<proteinExistence type="predicted"/>
<evidence type="ECO:0000256" key="2">
    <source>
        <dbReference type="SAM" id="SignalP"/>
    </source>
</evidence>
<feature type="transmembrane region" description="Helical" evidence="1">
    <location>
        <begin position="68"/>
        <end position="93"/>
    </location>
</feature>
<keyword evidence="2" id="KW-0732">Signal</keyword>
<dbReference type="Proteomes" id="UP000030758">
    <property type="component" value="Unassembled WGS sequence"/>
</dbReference>
<keyword evidence="1" id="KW-0812">Transmembrane</keyword>
<dbReference type="EMBL" id="KL363203">
    <property type="protein sequence ID" value="KFD54938.1"/>
    <property type="molecule type" value="Genomic_DNA"/>
</dbReference>
<feature type="chain" id="PRO_5010405251" evidence="2">
    <location>
        <begin position="17"/>
        <end position="107"/>
    </location>
</feature>
<dbReference type="AlphaFoldDB" id="A0A085MCJ2"/>
<feature type="signal peptide" evidence="2">
    <location>
        <begin position="1"/>
        <end position="16"/>
    </location>
</feature>
<evidence type="ECO:0000256" key="1">
    <source>
        <dbReference type="SAM" id="Phobius"/>
    </source>
</evidence>
<keyword evidence="1" id="KW-1133">Transmembrane helix</keyword>
<organism evidence="3 5">
    <name type="scientific">Trichuris suis</name>
    <name type="common">pig whipworm</name>
    <dbReference type="NCBI Taxonomy" id="68888"/>
    <lineage>
        <taxon>Eukaryota</taxon>
        <taxon>Metazoa</taxon>
        <taxon>Ecdysozoa</taxon>
        <taxon>Nematoda</taxon>
        <taxon>Enoplea</taxon>
        <taxon>Dorylaimia</taxon>
        <taxon>Trichinellida</taxon>
        <taxon>Trichuridae</taxon>
        <taxon>Trichuris</taxon>
    </lineage>
</organism>
<keyword evidence="1" id="KW-0472">Membrane</keyword>
<reference evidence="3 5" key="1">
    <citation type="journal article" date="2014" name="Nat. Genet.">
        <title>Genome and transcriptome of the porcine whipworm Trichuris suis.</title>
        <authorList>
            <person name="Jex A.R."/>
            <person name="Nejsum P."/>
            <person name="Schwarz E.M."/>
            <person name="Hu L."/>
            <person name="Young N.D."/>
            <person name="Hall R.S."/>
            <person name="Korhonen P.K."/>
            <person name="Liao S."/>
            <person name="Thamsborg S."/>
            <person name="Xia J."/>
            <person name="Xu P."/>
            <person name="Wang S."/>
            <person name="Scheerlinck J.P."/>
            <person name="Hofmann A."/>
            <person name="Sternberg P.W."/>
            <person name="Wang J."/>
            <person name="Gasser R.B."/>
        </authorList>
    </citation>
    <scope>NUCLEOTIDE SEQUENCE [LARGE SCALE GENOMIC DNA]</scope>
    <source>
        <strain evidence="4">DCEP-RM93F</strain>
        <strain evidence="3">DCEP-RM93M</strain>
    </source>
</reference>
<dbReference type="EMBL" id="KL367505">
    <property type="protein sequence ID" value="KFD68415.1"/>
    <property type="molecule type" value="Genomic_DNA"/>
</dbReference>
<name>A0A085MCJ2_9BILA</name>